<dbReference type="KEGG" id="nik:F5I99_11105"/>
<keyword evidence="5" id="KW-1185">Reference proteome</keyword>
<proteinExistence type="inferred from homology"/>
<keyword evidence="2 4" id="KW-0378">Hydrolase</keyword>
<dbReference type="EMBL" id="CP044222">
    <property type="protein sequence ID" value="QEW08571.1"/>
    <property type="molecule type" value="Genomic_DNA"/>
</dbReference>
<comment type="similarity">
    <text evidence="1">Belongs to the AB hydrolase superfamily.</text>
</comment>
<reference evidence="4 5" key="1">
    <citation type="submission" date="2019-09" db="EMBL/GenBank/DDBJ databases">
        <title>Nitrincola iocasae sp. nov., a bacterium isolated from the sediment collected at a cold seep field in South China Sea.</title>
        <authorList>
            <person name="Zhang H."/>
            <person name="Wang H."/>
            <person name="Li C."/>
        </authorList>
    </citation>
    <scope>NUCLEOTIDE SEQUENCE [LARGE SCALE GENOMIC DNA]</scope>
    <source>
        <strain evidence="4 5">KXZD1103</strain>
    </source>
</reference>
<dbReference type="PANTHER" id="PTHR43798:SF14">
    <property type="entry name" value="SERINE HYDROLASE-LIKE PROTEIN DDB_G0286239"/>
    <property type="match status" value="1"/>
</dbReference>
<evidence type="ECO:0000256" key="2">
    <source>
        <dbReference type="ARBA" id="ARBA00022801"/>
    </source>
</evidence>
<dbReference type="PANTHER" id="PTHR43798">
    <property type="entry name" value="MONOACYLGLYCEROL LIPASE"/>
    <property type="match status" value="1"/>
</dbReference>
<dbReference type="Proteomes" id="UP000325606">
    <property type="component" value="Chromosome"/>
</dbReference>
<dbReference type="SUPFAM" id="SSF53474">
    <property type="entry name" value="alpha/beta-Hydrolases"/>
    <property type="match status" value="1"/>
</dbReference>
<evidence type="ECO:0000313" key="5">
    <source>
        <dbReference type="Proteomes" id="UP000325606"/>
    </source>
</evidence>
<gene>
    <name evidence="4" type="ORF">F5I99_11105</name>
</gene>
<evidence type="ECO:0000259" key="3">
    <source>
        <dbReference type="Pfam" id="PF00561"/>
    </source>
</evidence>
<dbReference type="InterPro" id="IPR050266">
    <property type="entry name" value="AB_hydrolase_sf"/>
</dbReference>
<feature type="domain" description="AB hydrolase-1" evidence="3">
    <location>
        <begin position="15"/>
        <end position="133"/>
    </location>
</feature>
<dbReference type="GO" id="GO:0016787">
    <property type="term" value="F:hydrolase activity"/>
    <property type="evidence" value="ECO:0007669"/>
    <property type="project" value="UniProtKB-KW"/>
</dbReference>
<protein>
    <submittedName>
        <fullName evidence="4">Alpha/beta hydrolase</fullName>
    </submittedName>
</protein>
<sequence length="279" mass="30416">MQLAGQSWGDKQAEPVIALHGWLDNAASFNWLAPKLSNYHIVAPDLAGHGRSDHRPAATPYYIWDNLADLLALADQQGFAHFHLLGHSMGAGIATLLAAIAPDRVRSLVLLDGLAPMTTAAEQAPAQMAQALRQRNRIGSRHVKHYASFNDAVVARERSRFPVSRAAAEALVERALSPSSAGWKWHTDPCLILPSVLRLTEAQVCEFLKLIKVPVLLCLAEQGIATPQTHKLAACIDSIQVERVPGSHHFHMDEESVEPLTAHILRHLNASASGYSEIN</sequence>
<dbReference type="Gene3D" id="3.40.50.1820">
    <property type="entry name" value="alpha/beta hydrolase"/>
    <property type="match status" value="1"/>
</dbReference>
<dbReference type="Pfam" id="PF00561">
    <property type="entry name" value="Abhydrolase_1"/>
    <property type="match status" value="1"/>
</dbReference>
<evidence type="ECO:0000313" key="4">
    <source>
        <dbReference type="EMBL" id="QEW08571.1"/>
    </source>
</evidence>
<accession>A0A5J6LKX9</accession>
<organism evidence="4 5">
    <name type="scientific">Nitrincola iocasae</name>
    <dbReference type="NCBI Taxonomy" id="2614693"/>
    <lineage>
        <taxon>Bacteria</taxon>
        <taxon>Pseudomonadati</taxon>
        <taxon>Pseudomonadota</taxon>
        <taxon>Gammaproteobacteria</taxon>
        <taxon>Oceanospirillales</taxon>
        <taxon>Oceanospirillaceae</taxon>
        <taxon>Nitrincola</taxon>
    </lineage>
</organism>
<dbReference type="AlphaFoldDB" id="A0A5J6LKX9"/>
<dbReference type="GO" id="GO:0016020">
    <property type="term" value="C:membrane"/>
    <property type="evidence" value="ECO:0007669"/>
    <property type="project" value="TreeGrafter"/>
</dbReference>
<dbReference type="InterPro" id="IPR000073">
    <property type="entry name" value="AB_hydrolase_1"/>
</dbReference>
<name>A0A5J6LKX9_9GAMM</name>
<dbReference type="PRINTS" id="PR00111">
    <property type="entry name" value="ABHYDROLASE"/>
</dbReference>
<dbReference type="InterPro" id="IPR029058">
    <property type="entry name" value="AB_hydrolase_fold"/>
</dbReference>
<evidence type="ECO:0000256" key="1">
    <source>
        <dbReference type="ARBA" id="ARBA00008645"/>
    </source>
</evidence>